<feature type="domain" description="NAD-dependent epimerase/dehydratase" evidence="2">
    <location>
        <begin position="3"/>
        <end position="145"/>
    </location>
</feature>
<name>A0A382T5I6_9ZZZZ</name>
<dbReference type="SUPFAM" id="SSF51735">
    <property type="entry name" value="NAD(P)-binding Rossmann-fold domains"/>
    <property type="match status" value="1"/>
</dbReference>
<evidence type="ECO:0000259" key="2">
    <source>
        <dbReference type="Pfam" id="PF01370"/>
    </source>
</evidence>
<dbReference type="AlphaFoldDB" id="A0A382T5I6"/>
<evidence type="ECO:0000256" key="1">
    <source>
        <dbReference type="ARBA" id="ARBA00007637"/>
    </source>
</evidence>
<evidence type="ECO:0000313" key="3">
    <source>
        <dbReference type="EMBL" id="SVD17409.1"/>
    </source>
</evidence>
<dbReference type="PANTHER" id="PTHR43725">
    <property type="entry name" value="UDP-GLUCOSE 4-EPIMERASE"/>
    <property type="match status" value="1"/>
</dbReference>
<feature type="non-terminal residue" evidence="3">
    <location>
        <position position="145"/>
    </location>
</feature>
<sequence>MNIIVTGGAGFIGSHIVDDLICDGHDVLVIDNLSTGNLNNLNPKAKFENLDITDINLSKIINSFDAELISHCAAQTSVSVSVKDPILDANSNILGSINVFTSMSNTKCVNFIYINTGGALYGEPEYLPIDEVHPIQPISPYGLSK</sequence>
<proteinExistence type="inferred from homology"/>
<dbReference type="Gene3D" id="3.40.50.720">
    <property type="entry name" value="NAD(P)-binding Rossmann-like Domain"/>
    <property type="match status" value="1"/>
</dbReference>
<accession>A0A382T5I6</accession>
<protein>
    <recommendedName>
        <fullName evidence="2">NAD-dependent epimerase/dehydratase domain-containing protein</fullName>
    </recommendedName>
</protein>
<dbReference type="InterPro" id="IPR001509">
    <property type="entry name" value="Epimerase_deHydtase"/>
</dbReference>
<organism evidence="3">
    <name type="scientific">marine metagenome</name>
    <dbReference type="NCBI Taxonomy" id="408172"/>
    <lineage>
        <taxon>unclassified sequences</taxon>
        <taxon>metagenomes</taxon>
        <taxon>ecological metagenomes</taxon>
    </lineage>
</organism>
<reference evidence="3" key="1">
    <citation type="submission" date="2018-05" db="EMBL/GenBank/DDBJ databases">
        <authorList>
            <person name="Lanie J.A."/>
            <person name="Ng W.-L."/>
            <person name="Kazmierczak K.M."/>
            <person name="Andrzejewski T.M."/>
            <person name="Davidsen T.M."/>
            <person name="Wayne K.J."/>
            <person name="Tettelin H."/>
            <person name="Glass J.I."/>
            <person name="Rusch D."/>
            <person name="Podicherti R."/>
            <person name="Tsui H.-C.T."/>
            <person name="Winkler M.E."/>
        </authorList>
    </citation>
    <scope>NUCLEOTIDE SEQUENCE</scope>
</reference>
<dbReference type="Pfam" id="PF01370">
    <property type="entry name" value="Epimerase"/>
    <property type="match status" value="1"/>
</dbReference>
<gene>
    <name evidence="3" type="ORF">METZ01_LOCUS370263</name>
</gene>
<dbReference type="PANTHER" id="PTHR43725:SF53">
    <property type="entry name" value="UDP-ARABINOSE 4-EPIMERASE 1"/>
    <property type="match status" value="1"/>
</dbReference>
<comment type="similarity">
    <text evidence="1">Belongs to the NAD(P)-dependent epimerase/dehydratase family.</text>
</comment>
<dbReference type="InterPro" id="IPR036291">
    <property type="entry name" value="NAD(P)-bd_dom_sf"/>
</dbReference>
<dbReference type="EMBL" id="UINC01134090">
    <property type="protein sequence ID" value="SVD17409.1"/>
    <property type="molecule type" value="Genomic_DNA"/>
</dbReference>